<dbReference type="InterPro" id="IPR011856">
    <property type="entry name" value="tRNA_endonuc-like_dom_sf"/>
</dbReference>
<dbReference type="InterPro" id="IPR006677">
    <property type="entry name" value="tRNA_intron_Endonuc_cat-like"/>
</dbReference>
<dbReference type="CDD" id="cd22363">
    <property type="entry name" value="tRNA-intron_lyase_C"/>
    <property type="match status" value="1"/>
</dbReference>
<evidence type="ECO:0000256" key="4">
    <source>
        <dbReference type="PIRNR" id="PIRNR017250"/>
    </source>
</evidence>
<dbReference type="SUPFAM" id="SSF53032">
    <property type="entry name" value="tRNA-intron endonuclease catalytic domain-like"/>
    <property type="match status" value="1"/>
</dbReference>
<dbReference type="Gene3D" id="3.40.1350.10">
    <property type="match status" value="1"/>
</dbReference>
<dbReference type="InterPro" id="IPR059049">
    <property type="entry name" value="TSEN34_N"/>
</dbReference>
<feature type="active site" evidence="5">
    <location>
        <position position="211"/>
    </location>
</feature>
<dbReference type="GO" id="GO:0003676">
    <property type="term" value="F:nucleic acid binding"/>
    <property type="evidence" value="ECO:0007669"/>
    <property type="project" value="InterPro"/>
</dbReference>
<accession>A0A8D8Q248</accession>
<evidence type="ECO:0000259" key="7">
    <source>
        <dbReference type="Pfam" id="PF01974"/>
    </source>
</evidence>
<dbReference type="AlphaFoldDB" id="A0A8D8Q248"/>
<dbReference type="InterPro" id="IPR006676">
    <property type="entry name" value="tRNA_splic"/>
</dbReference>
<dbReference type="EMBL" id="HBUF01052948">
    <property type="protein sequence ID" value="CAG6622627.1"/>
    <property type="molecule type" value="Transcribed_RNA"/>
</dbReference>
<keyword evidence="2 4" id="KW-0819">tRNA processing</keyword>
<keyword evidence="3 4" id="KW-0456">Lyase</keyword>
<dbReference type="PANTHER" id="PTHR13070:SF0">
    <property type="entry name" value="TRNA-SPLICING ENDONUCLEASE SUBUNIT SEN34"/>
    <property type="match status" value="1"/>
</dbReference>
<sequence length="275" mass="31735">MISIHVDSQYNGFIWDADDWYELRCHHHIVGNLIGTLSSVSKNAKVLALPCQLLPEEITLLVELKICKLVKIKQETQETLSNLKEKYGSYKEEIKKEQVEAFKKGKEKKILNMIDNIVKNKEASAKNGEKIDRNQILQEELAKLGPLSAEHILVQRFLEDPWREREELDPSLWTYPVTRKDKLKYSIFKDLWSRKYFLTNGTKFGGDYLVYCGDPSKFHAQFIVICKHQKETFQAAELAMYSRIGTNVKKTVVIASCDSNGKVIYQSLSWADLVT</sequence>
<evidence type="ECO:0000256" key="1">
    <source>
        <dbReference type="ARBA" id="ARBA00008078"/>
    </source>
</evidence>
<dbReference type="InterPro" id="IPR016690">
    <property type="entry name" value="TSEN34"/>
</dbReference>
<comment type="similarity">
    <text evidence="1 4">Belongs to the tRNA-intron endonuclease family.</text>
</comment>
<dbReference type="PIRSF" id="PIRSF017250">
    <property type="entry name" value="tRNA_splic_SEN34"/>
    <property type="match status" value="1"/>
</dbReference>
<dbReference type="GO" id="GO:0000214">
    <property type="term" value="C:tRNA-intron endonuclease complex"/>
    <property type="evidence" value="ECO:0007669"/>
    <property type="project" value="UniProtKB-UniRule"/>
</dbReference>
<dbReference type="Pfam" id="PF26577">
    <property type="entry name" value="TSEN34_N"/>
    <property type="match status" value="1"/>
</dbReference>
<dbReference type="EMBL" id="HBUF01217004">
    <property type="protein sequence ID" value="CAG6667665.1"/>
    <property type="molecule type" value="Transcribed_RNA"/>
</dbReference>
<feature type="active site" evidence="5">
    <location>
        <position position="250"/>
    </location>
</feature>
<name>A0A8D8Q248_9HEMI</name>
<dbReference type="InterPro" id="IPR036167">
    <property type="entry name" value="tRNA_intron_Endo_cat-like_sf"/>
</dbReference>
<dbReference type="NCBIfam" id="TIGR00324">
    <property type="entry name" value="endA"/>
    <property type="match status" value="1"/>
</dbReference>
<dbReference type="Pfam" id="PF01974">
    <property type="entry name" value="tRNA_int_endo"/>
    <property type="match status" value="1"/>
</dbReference>
<dbReference type="GO" id="GO:0000379">
    <property type="term" value="P:tRNA-type intron splice site recognition and cleavage"/>
    <property type="evidence" value="ECO:0007669"/>
    <property type="project" value="UniProtKB-UniRule"/>
</dbReference>
<evidence type="ECO:0000256" key="6">
    <source>
        <dbReference type="SAM" id="Coils"/>
    </source>
</evidence>
<reference evidence="9" key="1">
    <citation type="submission" date="2021-05" db="EMBL/GenBank/DDBJ databases">
        <authorList>
            <person name="Alioto T."/>
            <person name="Alioto T."/>
            <person name="Gomez Garrido J."/>
        </authorList>
    </citation>
    <scope>NUCLEOTIDE SEQUENCE</scope>
</reference>
<organism evidence="9">
    <name type="scientific">Cacopsylla melanoneura</name>
    <dbReference type="NCBI Taxonomy" id="428564"/>
    <lineage>
        <taxon>Eukaryota</taxon>
        <taxon>Metazoa</taxon>
        <taxon>Ecdysozoa</taxon>
        <taxon>Arthropoda</taxon>
        <taxon>Hexapoda</taxon>
        <taxon>Insecta</taxon>
        <taxon>Pterygota</taxon>
        <taxon>Neoptera</taxon>
        <taxon>Paraneoptera</taxon>
        <taxon>Hemiptera</taxon>
        <taxon>Sternorrhyncha</taxon>
        <taxon>Psylloidea</taxon>
        <taxon>Psyllidae</taxon>
        <taxon>Psyllinae</taxon>
        <taxon>Cacopsylla</taxon>
    </lineage>
</organism>
<feature type="domain" description="TSEN34 N-terminal" evidence="8">
    <location>
        <begin position="2"/>
        <end position="71"/>
    </location>
</feature>
<evidence type="ECO:0000256" key="5">
    <source>
        <dbReference type="PIRSR" id="PIRSR017250-50"/>
    </source>
</evidence>
<keyword evidence="9" id="KW-0255">Endonuclease</keyword>
<dbReference type="EMBL" id="HBUF01052946">
    <property type="protein sequence ID" value="CAG6622625.1"/>
    <property type="molecule type" value="Transcribed_RNA"/>
</dbReference>
<keyword evidence="6" id="KW-0175">Coiled coil</keyword>
<protein>
    <recommendedName>
        <fullName evidence="4">tRNA-splicing endonuclease subunit Sen34</fullName>
        <ecNumber evidence="4">4.6.1.16</ecNumber>
    </recommendedName>
</protein>
<feature type="domain" description="tRNA intron endonuclease catalytic" evidence="7">
    <location>
        <begin position="183"/>
        <end position="265"/>
    </location>
</feature>
<feature type="active site" evidence="5">
    <location>
        <position position="219"/>
    </location>
</feature>
<keyword evidence="9" id="KW-0540">Nuclease</keyword>
<keyword evidence="9" id="KW-0378">Hydrolase</keyword>
<dbReference type="PANTHER" id="PTHR13070">
    <property type="entry name" value="TRNA-SPLICING ENDONUCLEASE SUBUNIT SEN34-RELATED"/>
    <property type="match status" value="1"/>
</dbReference>
<evidence type="ECO:0000259" key="8">
    <source>
        <dbReference type="Pfam" id="PF26577"/>
    </source>
</evidence>
<proteinExistence type="inferred from homology"/>
<feature type="coiled-coil region" evidence="6">
    <location>
        <begin position="73"/>
        <end position="100"/>
    </location>
</feature>
<evidence type="ECO:0000256" key="2">
    <source>
        <dbReference type="ARBA" id="ARBA00022694"/>
    </source>
</evidence>
<comment type="function">
    <text evidence="4">Constitutes one of the two catalytic subunit of the tRNA-splicing endonuclease complex, a complex responsible for identification and cleavage of the splice sites in pre-tRNA. It cleaves pre-tRNA at the 5'- and 3'-splice sites to release the intron. The products are an intron and two tRNA half-molecules bearing 2',3'-cyclic phosphate and 5'-OH termini. There are no conserved sequences at the splice sites, but the intron is invariably located at the same site in the gene, placing the splice sites an invariant distance from the constant structural features of the tRNA body.</text>
</comment>
<dbReference type="EMBL" id="HBUF01052947">
    <property type="protein sequence ID" value="CAG6622626.1"/>
    <property type="molecule type" value="Transcribed_RNA"/>
</dbReference>
<evidence type="ECO:0000313" key="9">
    <source>
        <dbReference type="EMBL" id="CAG6622626.1"/>
    </source>
</evidence>
<dbReference type="EMBL" id="HBUF01217005">
    <property type="protein sequence ID" value="CAG6667666.1"/>
    <property type="molecule type" value="Transcribed_RNA"/>
</dbReference>
<dbReference type="GO" id="GO:0000213">
    <property type="term" value="F:tRNA-intron lyase activity"/>
    <property type="evidence" value="ECO:0007669"/>
    <property type="project" value="UniProtKB-UniRule"/>
</dbReference>
<dbReference type="EC" id="4.6.1.16" evidence="4"/>
<evidence type="ECO:0000256" key="3">
    <source>
        <dbReference type="ARBA" id="ARBA00023239"/>
    </source>
</evidence>